<evidence type="ECO:0000256" key="4">
    <source>
        <dbReference type="RuleBase" id="RU003744"/>
    </source>
</evidence>
<reference evidence="9" key="1">
    <citation type="journal article" date="2019" name="Int. J. Syst. Evol. Microbiol.">
        <title>The Global Catalogue of Microorganisms (GCM) 10K type strain sequencing project: providing services to taxonomists for standard genome sequencing and annotation.</title>
        <authorList>
            <consortium name="The Broad Institute Genomics Platform"/>
            <consortium name="The Broad Institute Genome Sequencing Center for Infectious Disease"/>
            <person name="Wu L."/>
            <person name="Ma J."/>
        </authorList>
    </citation>
    <scope>NUCLEOTIDE SEQUENCE [LARGE SCALE GENOMIC DNA]</scope>
    <source>
        <strain evidence="9">LMG 29894</strain>
    </source>
</reference>
<keyword evidence="9" id="KW-1185">Reference proteome</keyword>
<accession>A0ABV8MTM8</accession>
<evidence type="ECO:0000313" key="9">
    <source>
        <dbReference type="Proteomes" id="UP001595791"/>
    </source>
</evidence>
<dbReference type="Proteomes" id="UP001595791">
    <property type="component" value="Unassembled WGS sequence"/>
</dbReference>
<dbReference type="InterPro" id="IPR001320">
    <property type="entry name" value="Iontro_rcpt_C"/>
</dbReference>
<comment type="similarity">
    <text evidence="1 4">Belongs to the bacterial solute-binding protein 3 family.</text>
</comment>
<feature type="chain" id="PRO_5047303346" evidence="5">
    <location>
        <begin position="23"/>
        <end position="268"/>
    </location>
</feature>
<evidence type="ECO:0000259" key="6">
    <source>
        <dbReference type="SMART" id="SM00062"/>
    </source>
</evidence>
<dbReference type="InterPro" id="IPR051455">
    <property type="entry name" value="Bact_solute-bind_prot3"/>
</dbReference>
<dbReference type="SMART" id="SM00062">
    <property type="entry name" value="PBPb"/>
    <property type="match status" value="1"/>
</dbReference>
<dbReference type="Gene3D" id="3.40.190.10">
    <property type="entry name" value="Periplasmic binding protein-like II"/>
    <property type="match status" value="2"/>
</dbReference>
<keyword evidence="2" id="KW-0813">Transport</keyword>
<dbReference type="SMART" id="SM00079">
    <property type="entry name" value="PBPe"/>
    <property type="match status" value="1"/>
</dbReference>
<feature type="domain" description="Solute-binding protein family 3/N-terminal" evidence="6">
    <location>
        <begin position="33"/>
        <end position="254"/>
    </location>
</feature>
<dbReference type="EMBL" id="JBHSBU010000001">
    <property type="protein sequence ID" value="MFC4160448.1"/>
    <property type="molecule type" value="Genomic_DNA"/>
</dbReference>
<dbReference type="SUPFAM" id="SSF53850">
    <property type="entry name" value="Periplasmic binding protein-like II"/>
    <property type="match status" value="1"/>
</dbReference>
<gene>
    <name evidence="8" type="ORF">ACFOW7_13985</name>
</gene>
<evidence type="ECO:0000256" key="1">
    <source>
        <dbReference type="ARBA" id="ARBA00010333"/>
    </source>
</evidence>
<dbReference type="PANTHER" id="PTHR30085">
    <property type="entry name" value="AMINO ACID ABC TRANSPORTER PERMEASE"/>
    <property type="match status" value="1"/>
</dbReference>
<feature type="signal peptide" evidence="5">
    <location>
        <begin position="1"/>
        <end position="22"/>
    </location>
</feature>
<dbReference type="InterPro" id="IPR018313">
    <property type="entry name" value="SBP_3_CS"/>
</dbReference>
<evidence type="ECO:0000313" key="8">
    <source>
        <dbReference type="EMBL" id="MFC4160448.1"/>
    </source>
</evidence>
<dbReference type="RefSeq" id="WP_378165287.1">
    <property type="nucleotide sequence ID" value="NZ_JBHSBU010000001.1"/>
</dbReference>
<dbReference type="InterPro" id="IPR001638">
    <property type="entry name" value="Solute-binding_3/MltF_N"/>
</dbReference>
<comment type="caution">
    <text evidence="8">The sequence shown here is derived from an EMBL/GenBank/DDBJ whole genome shotgun (WGS) entry which is preliminary data.</text>
</comment>
<name>A0ABV8MTM8_9NEIS</name>
<dbReference type="CDD" id="cd13689">
    <property type="entry name" value="PBP2_BsGlnH"/>
    <property type="match status" value="1"/>
</dbReference>
<proteinExistence type="inferred from homology"/>
<sequence length="268" mass="29462">MRLKTLLTSLALLAVSLVPAQADDLEAIKKKGTLVVGVKDSTPPFGVLNPKTQTISGYDIDFASAIAKRLGVNILVKAVDSSERIPKLQKGEVDMIIATMTKNAEREKQVDFSYGYFITGQKFVVRKGKVNTLEDLTKATIGTAKGSTSEKQLRKEMPNANLVLFDDYDEAFKYLGQGKLDAVSTDEPILAGLLNKMPNKAQFEIPNVTISIEVYGVAVRKGEKALLQEVNNTLLDMEKSGEAEKIFDRWFGPNTSAPLMRTFRITAK</sequence>
<dbReference type="PROSITE" id="PS01039">
    <property type="entry name" value="SBP_BACTERIAL_3"/>
    <property type="match status" value="1"/>
</dbReference>
<evidence type="ECO:0000256" key="2">
    <source>
        <dbReference type="ARBA" id="ARBA00022448"/>
    </source>
</evidence>
<protein>
    <submittedName>
        <fullName evidence="8">ABC transporter substrate-binding protein</fullName>
    </submittedName>
</protein>
<evidence type="ECO:0000256" key="3">
    <source>
        <dbReference type="ARBA" id="ARBA00022729"/>
    </source>
</evidence>
<dbReference type="PANTHER" id="PTHR30085:SF6">
    <property type="entry name" value="ABC TRANSPORTER GLUTAMINE-BINDING PROTEIN GLNH"/>
    <property type="match status" value="1"/>
</dbReference>
<keyword evidence="3 5" id="KW-0732">Signal</keyword>
<organism evidence="8 9">
    <name type="scientific">Chitinimonas lacunae</name>
    <dbReference type="NCBI Taxonomy" id="1963018"/>
    <lineage>
        <taxon>Bacteria</taxon>
        <taxon>Pseudomonadati</taxon>
        <taxon>Pseudomonadota</taxon>
        <taxon>Betaproteobacteria</taxon>
        <taxon>Neisseriales</taxon>
        <taxon>Chitinibacteraceae</taxon>
        <taxon>Chitinimonas</taxon>
    </lineage>
</organism>
<feature type="domain" description="Ionotropic glutamate receptor C-terminal" evidence="7">
    <location>
        <begin position="33"/>
        <end position="253"/>
    </location>
</feature>
<evidence type="ECO:0000256" key="5">
    <source>
        <dbReference type="SAM" id="SignalP"/>
    </source>
</evidence>
<dbReference type="Pfam" id="PF00497">
    <property type="entry name" value="SBP_bac_3"/>
    <property type="match status" value="1"/>
</dbReference>
<evidence type="ECO:0000259" key="7">
    <source>
        <dbReference type="SMART" id="SM00079"/>
    </source>
</evidence>